<sequence precursor="true">MGFRRSTVTLFALMLVVSVCADAQAGKIHAVRGYDYKLTPKHGPWMVMVAAFRKPEKTADIVDTYRQSGQESNKGMTPRQAADELVFELRTKGVPAYVFEVKNKYQRADDVAPPPGFAAFYKAFEGGVCVLAGNYKSSRPDDRSRGGGEIAHRTLEWIKGFEPKFLTNGQRFKSVDIMILENGGLYKPTPGQKGPLGGAFLTVNPMQNAQTLAHDSDETLLKQLNYDVAEDISLLKNQGKYTLVIATSRAESIYAHRDKSFDPTENGISGRRMFSDDQIQQIGGTTDNDGYATFLPSVRDIQTAITKPWSRTEDLIAQDAEQMTRALRSDYKIPAYVWHDKHYSLVTVGSFNDRNDPEIAKLAKNFGAKMAKDSRSGQEVLIAESISFPREVSPERPTRRTWLCDPVPSVMEVPKF</sequence>
<dbReference type="Proteomes" id="UP000317318">
    <property type="component" value="Chromosome"/>
</dbReference>
<evidence type="ECO:0000313" key="2">
    <source>
        <dbReference type="EMBL" id="QDT39218.1"/>
    </source>
</evidence>
<keyword evidence="3" id="KW-1185">Reference proteome</keyword>
<evidence type="ECO:0008006" key="4">
    <source>
        <dbReference type="Google" id="ProtNLM"/>
    </source>
</evidence>
<accession>A0A517R5Q1</accession>
<organism evidence="2 3">
    <name type="scientific">Stratiformator vulcanicus</name>
    <dbReference type="NCBI Taxonomy" id="2527980"/>
    <lineage>
        <taxon>Bacteria</taxon>
        <taxon>Pseudomonadati</taxon>
        <taxon>Planctomycetota</taxon>
        <taxon>Planctomycetia</taxon>
        <taxon>Planctomycetales</taxon>
        <taxon>Planctomycetaceae</taxon>
        <taxon>Stratiformator</taxon>
    </lineage>
</organism>
<evidence type="ECO:0000313" key="3">
    <source>
        <dbReference type="Proteomes" id="UP000317318"/>
    </source>
</evidence>
<dbReference type="RefSeq" id="WP_145365371.1">
    <property type="nucleotide sequence ID" value="NZ_CP036268.1"/>
</dbReference>
<dbReference type="KEGG" id="svp:Pan189_36210"/>
<keyword evidence="1" id="KW-0732">Signal</keyword>
<feature type="signal peptide" evidence="1">
    <location>
        <begin position="1"/>
        <end position="21"/>
    </location>
</feature>
<dbReference type="EMBL" id="CP036268">
    <property type="protein sequence ID" value="QDT39218.1"/>
    <property type="molecule type" value="Genomic_DNA"/>
</dbReference>
<proteinExistence type="predicted"/>
<name>A0A517R5Q1_9PLAN</name>
<reference evidence="2 3" key="1">
    <citation type="submission" date="2019-02" db="EMBL/GenBank/DDBJ databases">
        <title>Deep-cultivation of Planctomycetes and their phenomic and genomic characterization uncovers novel biology.</title>
        <authorList>
            <person name="Wiegand S."/>
            <person name="Jogler M."/>
            <person name="Boedeker C."/>
            <person name="Pinto D."/>
            <person name="Vollmers J."/>
            <person name="Rivas-Marin E."/>
            <person name="Kohn T."/>
            <person name="Peeters S.H."/>
            <person name="Heuer A."/>
            <person name="Rast P."/>
            <person name="Oberbeckmann S."/>
            <person name="Bunk B."/>
            <person name="Jeske O."/>
            <person name="Meyerdierks A."/>
            <person name="Storesund J.E."/>
            <person name="Kallscheuer N."/>
            <person name="Luecker S."/>
            <person name="Lage O.M."/>
            <person name="Pohl T."/>
            <person name="Merkel B.J."/>
            <person name="Hornburger P."/>
            <person name="Mueller R.-W."/>
            <person name="Bruemmer F."/>
            <person name="Labrenz M."/>
            <person name="Spormann A.M."/>
            <person name="Op den Camp H."/>
            <person name="Overmann J."/>
            <person name="Amann R."/>
            <person name="Jetten M.S.M."/>
            <person name="Mascher T."/>
            <person name="Medema M.H."/>
            <person name="Devos D.P."/>
            <person name="Kaster A.-K."/>
            <person name="Ovreas L."/>
            <person name="Rohde M."/>
            <person name="Galperin M.Y."/>
            <person name="Jogler C."/>
        </authorList>
    </citation>
    <scope>NUCLEOTIDE SEQUENCE [LARGE SCALE GENOMIC DNA]</scope>
    <source>
        <strain evidence="2 3">Pan189</strain>
    </source>
</reference>
<feature type="chain" id="PRO_5021996593" description="Caspase domain protein" evidence="1">
    <location>
        <begin position="22"/>
        <end position="416"/>
    </location>
</feature>
<dbReference type="AlphaFoldDB" id="A0A517R5Q1"/>
<evidence type="ECO:0000256" key="1">
    <source>
        <dbReference type="SAM" id="SignalP"/>
    </source>
</evidence>
<protein>
    <recommendedName>
        <fullName evidence="4">Caspase domain protein</fullName>
    </recommendedName>
</protein>
<gene>
    <name evidence="2" type="ORF">Pan189_36210</name>
</gene>
<dbReference type="OrthoDB" id="248327at2"/>